<name>A0A9X0YTF0_9BACI</name>
<evidence type="ECO:0000313" key="5">
    <source>
        <dbReference type="EMBL" id="MBP2078304.1"/>
    </source>
</evidence>
<comment type="caution">
    <text evidence="3">Lacks conserved residue(s) required for the propagation of feature annotation.</text>
</comment>
<accession>A0A9X0YTF0</accession>
<sequence length="334" mass="37661">MDKMESTRDQLIQLLAENGDAYISGQALSDSIGISRNAIWKQMKELEKDGYQIEAKPRVGYRITEFPDKLSSNTLKWGLDTAWLGKTILHHPTVDSTQAIGHQAAREGGPHGTIIVADEQTGGRGRMNRSWHSAKGKGMWLSIILRPKILPNHAAQLTLLTATVLADVLDKYDSVKPFIKWPNDILINEKKAAGILTEMQAEQDQIQYILIGIGLNVNQTRDDLHEDIQSKATSLRIESGNELSIKNLIQELLIAFEASFDKYMEQGFLPIKKKWESYGFKIGEEIAIKTFKDYWRAPFHGISEDGALCTETEEGKPISLYSAEIEWFNDTNRE</sequence>
<dbReference type="PROSITE" id="PS51733">
    <property type="entry name" value="BPL_LPL_CATALYTIC"/>
    <property type="match status" value="1"/>
</dbReference>
<comment type="similarity">
    <text evidence="3">Belongs to the biotin--protein ligase family.</text>
</comment>
<dbReference type="SUPFAM" id="SSF55681">
    <property type="entry name" value="Class II aaRS and biotin synthetases"/>
    <property type="match status" value="1"/>
</dbReference>
<dbReference type="PANTHER" id="PTHR12835">
    <property type="entry name" value="BIOTIN PROTEIN LIGASE"/>
    <property type="match status" value="1"/>
</dbReference>
<gene>
    <name evidence="3" type="primary">birA</name>
    <name evidence="5" type="ORF">J2Z64_002561</name>
</gene>
<dbReference type="GO" id="GO:0004077">
    <property type="term" value="F:biotin--[biotin carboxyl-carrier protein] ligase activity"/>
    <property type="evidence" value="ECO:0007669"/>
    <property type="project" value="UniProtKB-UniRule"/>
</dbReference>
<feature type="binding site" evidence="3">
    <location>
        <position position="191"/>
    </location>
    <ligand>
        <name>biotin</name>
        <dbReference type="ChEBI" id="CHEBI:57586"/>
    </ligand>
</feature>
<comment type="function">
    <text evidence="3">Acts both as a biotin--[acetyl-CoA-carboxylase] ligase and a repressor.</text>
</comment>
<dbReference type="InterPro" id="IPR045864">
    <property type="entry name" value="aa-tRNA-synth_II/BPL/LPL"/>
</dbReference>
<dbReference type="Gene3D" id="3.30.930.10">
    <property type="entry name" value="Bira Bifunctional Protein, Domain 2"/>
    <property type="match status" value="1"/>
</dbReference>
<evidence type="ECO:0000256" key="2">
    <source>
        <dbReference type="ARBA" id="ARBA00023125"/>
    </source>
</evidence>
<dbReference type="InterPro" id="IPR004408">
    <property type="entry name" value="Biotin_CoA_COase_ligase"/>
</dbReference>
<keyword evidence="1 3" id="KW-0436">Ligase</keyword>
<dbReference type="InterPro" id="IPR004143">
    <property type="entry name" value="BPL_LPL_catalytic"/>
</dbReference>
<dbReference type="Pfam" id="PF03099">
    <property type="entry name" value="BPL_LplA_LipB"/>
    <property type="match status" value="1"/>
</dbReference>
<reference evidence="5" key="1">
    <citation type="submission" date="2021-03" db="EMBL/GenBank/DDBJ databases">
        <title>Genomic Encyclopedia of Type Strains, Phase IV (KMG-IV): sequencing the most valuable type-strain genomes for metagenomic binning, comparative biology and taxonomic classification.</title>
        <authorList>
            <person name="Goeker M."/>
        </authorList>
    </citation>
    <scope>NUCLEOTIDE SEQUENCE</scope>
    <source>
        <strain evidence="5">DSM 107338</strain>
    </source>
</reference>
<dbReference type="InterPro" id="IPR013196">
    <property type="entry name" value="HTH_11"/>
</dbReference>
<evidence type="ECO:0000256" key="1">
    <source>
        <dbReference type="ARBA" id="ARBA00022598"/>
    </source>
</evidence>
<keyword evidence="3" id="KW-0067">ATP-binding</keyword>
<comment type="catalytic activity">
    <reaction evidence="3">
        <text>biotin + L-lysyl-[protein] + ATP = N(6)-biotinyl-L-lysyl-[protein] + AMP + diphosphate + H(+)</text>
        <dbReference type="Rhea" id="RHEA:11756"/>
        <dbReference type="Rhea" id="RHEA-COMP:9752"/>
        <dbReference type="Rhea" id="RHEA-COMP:10505"/>
        <dbReference type="ChEBI" id="CHEBI:15378"/>
        <dbReference type="ChEBI" id="CHEBI:29969"/>
        <dbReference type="ChEBI" id="CHEBI:30616"/>
        <dbReference type="ChEBI" id="CHEBI:33019"/>
        <dbReference type="ChEBI" id="CHEBI:57586"/>
        <dbReference type="ChEBI" id="CHEBI:83144"/>
        <dbReference type="ChEBI" id="CHEBI:456215"/>
        <dbReference type="EC" id="6.3.4.15"/>
    </reaction>
</comment>
<evidence type="ECO:0000259" key="4">
    <source>
        <dbReference type="PROSITE" id="PS51733"/>
    </source>
</evidence>
<keyword evidence="2 3" id="KW-0238">DNA-binding</keyword>
<dbReference type="GO" id="GO:0003677">
    <property type="term" value="F:DNA binding"/>
    <property type="evidence" value="ECO:0007669"/>
    <property type="project" value="UniProtKB-UniRule"/>
</dbReference>
<dbReference type="AlphaFoldDB" id="A0A9X0YTF0"/>
<keyword evidence="3" id="KW-0547">Nucleotide-binding</keyword>
<dbReference type="Gene3D" id="1.10.10.10">
    <property type="entry name" value="Winged helix-like DNA-binding domain superfamily/Winged helix DNA-binding domain"/>
    <property type="match status" value="1"/>
</dbReference>
<feature type="DNA-binding region" description="H-T-H motif" evidence="3">
    <location>
        <begin position="25"/>
        <end position="44"/>
    </location>
</feature>
<dbReference type="EC" id="6.3.4.15" evidence="3"/>
<protein>
    <recommendedName>
        <fullName evidence="3">Bifunctional ligase/repressor BirA</fullName>
    </recommendedName>
    <alternativeName>
        <fullName evidence="3">Biotin--[acetyl-CoA-carboxylase] ligase</fullName>
        <ecNumber evidence="3">6.3.4.15</ecNumber>
    </alternativeName>
    <alternativeName>
        <fullName evidence="3">Biotin--protein ligase</fullName>
    </alternativeName>
    <alternativeName>
        <fullName evidence="3">Biotin-[acetyl-CoA carboxylase] synthetase</fullName>
    </alternativeName>
</protein>
<dbReference type="CDD" id="cd00090">
    <property type="entry name" value="HTH_ARSR"/>
    <property type="match status" value="1"/>
</dbReference>
<dbReference type="GO" id="GO:0006355">
    <property type="term" value="P:regulation of DNA-templated transcription"/>
    <property type="evidence" value="ECO:0007669"/>
    <property type="project" value="UniProtKB-UniRule"/>
</dbReference>
<dbReference type="EMBL" id="JAGGMB010000007">
    <property type="protein sequence ID" value="MBP2078304.1"/>
    <property type="molecule type" value="Genomic_DNA"/>
</dbReference>
<keyword evidence="3" id="KW-0092">Biotin</keyword>
<comment type="caution">
    <text evidence="5">The sequence shown here is derived from an EMBL/GenBank/DDBJ whole genome shotgun (WGS) entry which is preliminary data.</text>
</comment>
<dbReference type="SUPFAM" id="SSF46785">
    <property type="entry name" value="Winged helix' DNA-binding domain"/>
    <property type="match status" value="1"/>
</dbReference>
<keyword evidence="3" id="KW-0805">Transcription regulation</keyword>
<dbReference type="InterPro" id="IPR011991">
    <property type="entry name" value="ArsR-like_HTH"/>
</dbReference>
<keyword evidence="3" id="KW-0678">Repressor</keyword>
<dbReference type="InterPro" id="IPR030855">
    <property type="entry name" value="Bifunct_BirA"/>
</dbReference>
<dbReference type="GO" id="GO:0016740">
    <property type="term" value="F:transferase activity"/>
    <property type="evidence" value="ECO:0007669"/>
    <property type="project" value="UniProtKB-ARBA"/>
</dbReference>
<feature type="binding site" evidence="3">
    <location>
        <position position="120"/>
    </location>
    <ligand>
        <name>biotin</name>
        <dbReference type="ChEBI" id="CHEBI:57586"/>
    </ligand>
</feature>
<dbReference type="InterPro" id="IPR036388">
    <property type="entry name" value="WH-like_DNA-bd_sf"/>
</dbReference>
<dbReference type="GO" id="GO:0005737">
    <property type="term" value="C:cytoplasm"/>
    <property type="evidence" value="ECO:0007669"/>
    <property type="project" value="TreeGrafter"/>
</dbReference>
<feature type="binding site" evidence="3">
    <location>
        <begin position="124"/>
        <end position="126"/>
    </location>
    <ligand>
        <name>biotin</name>
        <dbReference type="ChEBI" id="CHEBI:57586"/>
    </ligand>
</feature>
<dbReference type="Pfam" id="PF08279">
    <property type="entry name" value="HTH_11"/>
    <property type="match status" value="1"/>
</dbReference>
<dbReference type="PANTHER" id="PTHR12835:SF5">
    <property type="entry name" value="BIOTIN--PROTEIN LIGASE"/>
    <property type="match status" value="1"/>
</dbReference>
<dbReference type="GO" id="GO:0005524">
    <property type="term" value="F:ATP binding"/>
    <property type="evidence" value="ECO:0007669"/>
    <property type="project" value="UniProtKB-UniRule"/>
</dbReference>
<keyword evidence="6" id="KW-1185">Reference proteome</keyword>
<keyword evidence="3" id="KW-0804">Transcription</keyword>
<dbReference type="CDD" id="cd16442">
    <property type="entry name" value="BPL"/>
    <property type="match status" value="1"/>
</dbReference>
<dbReference type="InterPro" id="IPR036390">
    <property type="entry name" value="WH_DNA-bd_sf"/>
</dbReference>
<dbReference type="HAMAP" id="MF_00978">
    <property type="entry name" value="Bifunct_BirA"/>
    <property type="match status" value="1"/>
</dbReference>
<feature type="domain" description="BPL/LPL catalytic" evidence="4">
    <location>
        <begin position="73"/>
        <end position="264"/>
    </location>
</feature>
<evidence type="ECO:0000313" key="6">
    <source>
        <dbReference type="Proteomes" id="UP001138793"/>
    </source>
</evidence>
<proteinExistence type="inferred from homology"/>
<dbReference type="NCBIfam" id="TIGR00121">
    <property type="entry name" value="birA_ligase"/>
    <property type="match status" value="1"/>
</dbReference>
<evidence type="ECO:0000256" key="3">
    <source>
        <dbReference type="HAMAP-Rule" id="MF_00978"/>
    </source>
</evidence>
<organism evidence="5 6">
    <name type="scientific">Oceanobacillus polygoni</name>
    <dbReference type="NCBI Taxonomy" id="1235259"/>
    <lineage>
        <taxon>Bacteria</taxon>
        <taxon>Bacillati</taxon>
        <taxon>Bacillota</taxon>
        <taxon>Bacilli</taxon>
        <taxon>Bacillales</taxon>
        <taxon>Bacillaceae</taxon>
        <taxon>Oceanobacillus</taxon>
    </lineage>
</organism>
<dbReference type="GO" id="GO:0009249">
    <property type="term" value="P:protein lipoylation"/>
    <property type="evidence" value="ECO:0007669"/>
    <property type="project" value="UniProtKB-ARBA"/>
</dbReference>
<dbReference type="RefSeq" id="WP_338112805.1">
    <property type="nucleotide sequence ID" value="NZ_JAGGMB010000007.1"/>
</dbReference>
<dbReference type="Proteomes" id="UP001138793">
    <property type="component" value="Unassembled WGS sequence"/>
</dbReference>